<reference evidence="9 10" key="1">
    <citation type="submission" date="2018-11" db="EMBL/GenBank/DDBJ databases">
        <title>Schleiferia aggregans sp. nov., a moderately thermophilic heterotrophic bacterium isolated from microbial mats at a terrestrial hot spring.</title>
        <authorList>
            <person name="Iino T."/>
            <person name="Ohkuma M."/>
            <person name="Haruta S."/>
        </authorList>
    </citation>
    <scope>NUCLEOTIDE SEQUENCE [LARGE SCALE GENOMIC DNA]</scope>
    <source>
        <strain evidence="9 10">LA</strain>
    </source>
</reference>
<dbReference type="GO" id="GO:0050479">
    <property type="term" value="F:glyceryl-ether monooxygenase activity"/>
    <property type="evidence" value="ECO:0007669"/>
    <property type="project" value="TreeGrafter"/>
</dbReference>
<dbReference type="RefSeq" id="WP_124397466.1">
    <property type="nucleotide sequence ID" value="NZ_BHZE01000006.1"/>
</dbReference>
<evidence type="ECO:0000256" key="5">
    <source>
        <dbReference type="ARBA" id="ARBA00023098"/>
    </source>
</evidence>
<dbReference type="GO" id="GO:0005506">
    <property type="term" value="F:iron ion binding"/>
    <property type="evidence" value="ECO:0007669"/>
    <property type="project" value="InterPro"/>
</dbReference>
<gene>
    <name evidence="9" type="ORF">JCM31826_08880</name>
</gene>
<dbReference type="AlphaFoldDB" id="A0A401XK58"/>
<keyword evidence="4" id="KW-0560">Oxidoreductase</keyword>
<dbReference type="EMBL" id="BHZE01000006">
    <property type="protein sequence ID" value="GCD77406.1"/>
    <property type="molecule type" value="Genomic_DNA"/>
</dbReference>
<evidence type="ECO:0000256" key="3">
    <source>
        <dbReference type="ARBA" id="ARBA00022989"/>
    </source>
</evidence>
<dbReference type="PANTHER" id="PTHR21624:SF1">
    <property type="entry name" value="ALKYLGLYCEROL MONOOXYGENASE"/>
    <property type="match status" value="1"/>
</dbReference>
<keyword evidence="2 7" id="KW-0812">Transmembrane</keyword>
<keyword evidence="6 7" id="KW-0472">Membrane</keyword>
<evidence type="ECO:0000256" key="4">
    <source>
        <dbReference type="ARBA" id="ARBA00023002"/>
    </source>
</evidence>
<evidence type="ECO:0000256" key="1">
    <source>
        <dbReference type="ARBA" id="ARBA00004127"/>
    </source>
</evidence>
<comment type="caution">
    <text evidence="9">The sequence shown here is derived from an EMBL/GenBank/DDBJ whole genome shotgun (WGS) entry which is preliminary data.</text>
</comment>
<evidence type="ECO:0000256" key="7">
    <source>
        <dbReference type="SAM" id="Phobius"/>
    </source>
</evidence>
<dbReference type="PANTHER" id="PTHR21624">
    <property type="entry name" value="STEROL DESATURASE-RELATED PROTEIN"/>
    <property type="match status" value="1"/>
</dbReference>
<keyword evidence="10" id="KW-1185">Reference proteome</keyword>
<dbReference type="InterPro" id="IPR006694">
    <property type="entry name" value="Fatty_acid_hydroxylase"/>
</dbReference>
<keyword evidence="5" id="KW-0443">Lipid metabolism</keyword>
<evidence type="ECO:0000259" key="8">
    <source>
        <dbReference type="Pfam" id="PF04116"/>
    </source>
</evidence>
<evidence type="ECO:0000313" key="9">
    <source>
        <dbReference type="EMBL" id="GCD77406.1"/>
    </source>
</evidence>
<organism evidence="9 10">
    <name type="scientific">Thermaurantimonas aggregans</name>
    <dbReference type="NCBI Taxonomy" id="2173829"/>
    <lineage>
        <taxon>Bacteria</taxon>
        <taxon>Pseudomonadati</taxon>
        <taxon>Bacteroidota</taxon>
        <taxon>Flavobacteriia</taxon>
        <taxon>Flavobacteriales</taxon>
        <taxon>Schleiferiaceae</taxon>
        <taxon>Thermaurantimonas</taxon>
    </lineage>
</organism>
<dbReference type="GO" id="GO:0012505">
    <property type="term" value="C:endomembrane system"/>
    <property type="evidence" value="ECO:0007669"/>
    <property type="project" value="UniProtKB-SubCell"/>
</dbReference>
<proteinExistence type="predicted"/>
<evidence type="ECO:0000313" key="10">
    <source>
        <dbReference type="Proteomes" id="UP000286715"/>
    </source>
</evidence>
<dbReference type="GO" id="GO:0016020">
    <property type="term" value="C:membrane"/>
    <property type="evidence" value="ECO:0007669"/>
    <property type="project" value="GOC"/>
</dbReference>
<sequence length="292" mass="34942">MPNLIHYAIPAFLVLLLTELIFSELTKKHLYETRDTLSSLAMGIGNVLINLIGKSFALATYYFFWRYRFFDLGSAWWVWLLLLFADDFTYYWYHRWSHEVRYLWASHVVHHSSQRYNLSTALRQTWTGTLSGGFLFWAWLPLVGFHPLMVMTMQSINLLYQFWIHTEAIDRLPRWFEWIFNTPSHHRVHHSSEPRYLDRNHAGIFIIWDRLFGTFVPEDHRPTYGLTKNIDTYNPFRIAFHEWGDIVRDVRSAPNLRAAFLYLFGPPGWSYDGSRLTSRQLRERANLRRESV</sequence>
<feature type="domain" description="Fatty acid hydroxylase" evidence="8">
    <location>
        <begin position="79"/>
        <end position="214"/>
    </location>
</feature>
<dbReference type="GO" id="GO:0006643">
    <property type="term" value="P:membrane lipid metabolic process"/>
    <property type="evidence" value="ECO:0007669"/>
    <property type="project" value="TreeGrafter"/>
</dbReference>
<name>A0A401XK58_9FLAO</name>
<accession>A0A401XK58</accession>
<dbReference type="Pfam" id="PF04116">
    <property type="entry name" value="FA_hydroxylase"/>
    <property type="match status" value="1"/>
</dbReference>
<evidence type="ECO:0000256" key="2">
    <source>
        <dbReference type="ARBA" id="ARBA00022692"/>
    </source>
</evidence>
<feature type="transmembrane region" description="Helical" evidence="7">
    <location>
        <begin position="76"/>
        <end position="93"/>
    </location>
</feature>
<evidence type="ECO:0000256" key="6">
    <source>
        <dbReference type="ARBA" id="ARBA00023136"/>
    </source>
</evidence>
<protein>
    <recommendedName>
        <fullName evidence="8">Fatty acid hydroxylase domain-containing protein</fullName>
    </recommendedName>
</protein>
<keyword evidence="3 7" id="KW-1133">Transmembrane helix</keyword>
<dbReference type="GO" id="GO:0008610">
    <property type="term" value="P:lipid biosynthetic process"/>
    <property type="evidence" value="ECO:0007669"/>
    <property type="project" value="InterPro"/>
</dbReference>
<feature type="transmembrane region" description="Helical" evidence="7">
    <location>
        <begin position="39"/>
        <end position="64"/>
    </location>
</feature>
<comment type="subcellular location">
    <subcellularLocation>
        <location evidence="1">Endomembrane system</location>
        <topology evidence="1">Multi-pass membrane protein</topology>
    </subcellularLocation>
</comment>
<dbReference type="InterPro" id="IPR051689">
    <property type="entry name" value="Sterol_desaturase/TMEM195"/>
</dbReference>
<dbReference type="OrthoDB" id="9770329at2"/>
<feature type="transmembrane region" description="Helical" evidence="7">
    <location>
        <begin position="134"/>
        <end position="153"/>
    </location>
</feature>
<dbReference type="Proteomes" id="UP000286715">
    <property type="component" value="Unassembled WGS sequence"/>
</dbReference>